<evidence type="ECO:0000313" key="8">
    <source>
        <dbReference type="Proteomes" id="UP000694930"/>
    </source>
</evidence>
<dbReference type="GeneID" id="107006637"/>
<reference evidence="8" key="1">
    <citation type="journal article" date="2014" name="Nat. Genet.">
        <title>The genome of the stress-tolerant wild tomato species Solanum pennellii.</title>
        <authorList>
            <person name="Bolger A."/>
            <person name="Scossa F."/>
            <person name="Bolger M.E."/>
            <person name="Lanz C."/>
            <person name="Maumus F."/>
            <person name="Tohge T."/>
            <person name="Quesneville H."/>
            <person name="Alseekh S."/>
            <person name="Sorensen I."/>
            <person name="Lichtenstein G."/>
            <person name="Fich E.A."/>
            <person name="Conte M."/>
            <person name="Keller H."/>
            <person name="Schneeberger K."/>
            <person name="Schwacke R."/>
            <person name="Ofner I."/>
            <person name="Vrebalov J."/>
            <person name="Xu Y."/>
            <person name="Osorio S."/>
            <person name="Aflitos S.A."/>
            <person name="Schijlen E."/>
            <person name="Jimenez-Gomez J.M."/>
            <person name="Ryngajllo M."/>
            <person name="Kimura S."/>
            <person name="Kumar R."/>
            <person name="Koenig D."/>
            <person name="Headland L.R."/>
            <person name="Maloof J.N."/>
            <person name="Sinha N."/>
            <person name="van Ham R.C."/>
            <person name="Lankhorst R.K."/>
            <person name="Mao L."/>
            <person name="Vogel A."/>
            <person name="Arsova B."/>
            <person name="Panstruga R."/>
            <person name="Fei Z."/>
            <person name="Rose J.K."/>
            <person name="Zamir D."/>
            <person name="Carrari F."/>
            <person name="Giovannoni J.J."/>
            <person name="Weigel D."/>
            <person name="Usadel B."/>
            <person name="Fernie A.R."/>
        </authorList>
    </citation>
    <scope>NUCLEOTIDE SEQUENCE [LARGE SCALE GENOMIC DNA]</scope>
    <source>
        <strain evidence="8">cv. LA0716</strain>
    </source>
</reference>
<keyword evidence="8" id="KW-1185">Reference proteome</keyword>
<dbReference type="InterPro" id="IPR027417">
    <property type="entry name" value="P-loop_NTPase"/>
</dbReference>
<gene>
    <name evidence="9" type="primary">LOC107006637</name>
</gene>
<dbReference type="InterPro" id="IPR045529">
    <property type="entry name" value="DUF6469"/>
</dbReference>
<dbReference type="PANTHER" id="PTHR21529:SF4">
    <property type="entry name" value="TPR AND ANKYRIN REPEAT-CONTAINING PROTEIN 1"/>
    <property type="match status" value="1"/>
</dbReference>
<dbReference type="PROSITE" id="PS51198">
    <property type="entry name" value="UVRD_HELICASE_ATP_BIND"/>
    <property type="match status" value="1"/>
</dbReference>
<keyword evidence="4 5" id="KW-0067">ATP-binding</keyword>
<feature type="compositionally biased region" description="Basic residues" evidence="6">
    <location>
        <begin position="2784"/>
        <end position="2802"/>
    </location>
</feature>
<feature type="binding site" evidence="5">
    <location>
        <begin position="1099"/>
        <end position="1106"/>
    </location>
    <ligand>
        <name>ATP</name>
        <dbReference type="ChEBI" id="CHEBI:30616"/>
    </ligand>
</feature>
<keyword evidence="1 5" id="KW-0547">Nucleotide-binding</keyword>
<dbReference type="InterPro" id="IPR014017">
    <property type="entry name" value="DNA_helicase_UvrD-like_C"/>
</dbReference>
<protein>
    <submittedName>
        <fullName evidence="9">Uncharacterized protein LOC107006637</fullName>
    </submittedName>
</protein>
<evidence type="ECO:0000256" key="1">
    <source>
        <dbReference type="ARBA" id="ARBA00022741"/>
    </source>
</evidence>
<feature type="domain" description="UvrD-like helicase ATP-binding" evidence="7">
    <location>
        <begin position="1078"/>
        <end position="1473"/>
    </location>
</feature>
<dbReference type="Pfam" id="PF13087">
    <property type="entry name" value="AAA_12"/>
    <property type="match status" value="1"/>
</dbReference>
<dbReference type="InterPro" id="IPR047187">
    <property type="entry name" value="SF1_C_Upf1"/>
</dbReference>
<evidence type="ECO:0000256" key="5">
    <source>
        <dbReference type="PROSITE-ProRule" id="PRU00560"/>
    </source>
</evidence>
<evidence type="ECO:0000256" key="4">
    <source>
        <dbReference type="ARBA" id="ARBA00022840"/>
    </source>
</evidence>
<dbReference type="CDD" id="cd18808">
    <property type="entry name" value="SF1_C_Upf1"/>
    <property type="match status" value="1"/>
</dbReference>
<keyword evidence="3 5" id="KW-0347">Helicase</keyword>
<accession>A0ABM1FRD3</accession>
<dbReference type="InterPro" id="IPR041679">
    <property type="entry name" value="DNA2/NAM7-like_C"/>
</dbReference>
<dbReference type="InterPro" id="IPR039904">
    <property type="entry name" value="TRANK1"/>
</dbReference>
<name>A0ABM1FRD3_SOLPN</name>
<feature type="region of interest" description="Disordered" evidence="6">
    <location>
        <begin position="2773"/>
        <end position="2802"/>
    </location>
</feature>
<dbReference type="Pfam" id="PF13361">
    <property type="entry name" value="UvrD_C"/>
    <property type="match status" value="1"/>
</dbReference>
<proteinExistence type="predicted"/>
<dbReference type="Proteomes" id="UP000694930">
    <property type="component" value="Chromosome 12"/>
</dbReference>
<evidence type="ECO:0000313" key="9">
    <source>
        <dbReference type="RefSeq" id="XP_015060639.1"/>
    </source>
</evidence>
<dbReference type="PANTHER" id="PTHR21529">
    <property type="entry name" value="MAMMARY TURMOR VIRUS RECEPTOR HOMOLOG 1, 2 MTVR1, 2"/>
    <property type="match status" value="1"/>
</dbReference>
<keyword evidence="2 5" id="KW-0378">Hydrolase</keyword>
<evidence type="ECO:0000259" key="7">
    <source>
        <dbReference type="PROSITE" id="PS51198"/>
    </source>
</evidence>
<dbReference type="Pfam" id="PF13086">
    <property type="entry name" value="AAA_11"/>
    <property type="match status" value="1"/>
</dbReference>
<dbReference type="Gene3D" id="3.40.50.300">
    <property type="entry name" value="P-loop containing nucleotide triphosphate hydrolases"/>
    <property type="match status" value="4"/>
</dbReference>
<dbReference type="RefSeq" id="XP_015060639.1">
    <property type="nucleotide sequence ID" value="XM_015205153.2"/>
</dbReference>
<evidence type="ECO:0000256" key="2">
    <source>
        <dbReference type="ARBA" id="ARBA00022801"/>
    </source>
</evidence>
<dbReference type="Pfam" id="PF00580">
    <property type="entry name" value="UvrD-helicase"/>
    <property type="match status" value="1"/>
</dbReference>
<organism evidence="8 9">
    <name type="scientific">Solanum pennellii</name>
    <name type="common">Tomato</name>
    <name type="synonym">Lycopersicon pennellii</name>
    <dbReference type="NCBI Taxonomy" id="28526"/>
    <lineage>
        <taxon>Eukaryota</taxon>
        <taxon>Viridiplantae</taxon>
        <taxon>Streptophyta</taxon>
        <taxon>Embryophyta</taxon>
        <taxon>Tracheophyta</taxon>
        <taxon>Spermatophyta</taxon>
        <taxon>Magnoliopsida</taxon>
        <taxon>eudicotyledons</taxon>
        <taxon>Gunneridae</taxon>
        <taxon>Pentapetalae</taxon>
        <taxon>asterids</taxon>
        <taxon>lamiids</taxon>
        <taxon>Solanales</taxon>
        <taxon>Solanaceae</taxon>
        <taxon>Solanoideae</taxon>
        <taxon>Solaneae</taxon>
        <taxon>Solanum</taxon>
        <taxon>Solanum subgen. Lycopersicon</taxon>
    </lineage>
</organism>
<dbReference type="SUPFAM" id="SSF52540">
    <property type="entry name" value="P-loop containing nucleoside triphosphate hydrolases"/>
    <property type="match status" value="2"/>
</dbReference>
<reference evidence="9" key="2">
    <citation type="submission" date="2025-08" db="UniProtKB">
        <authorList>
            <consortium name="RefSeq"/>
        </authorList>
    </citation>
    <scope>IDENTIFICATION</scope>
</reference>
<sequence length="2802" mass="319501">MEGSCNSRKKKGGLKDDFIDLVFSWSIQDIFDDTLYQNQVEKIPMSFESVDHYLESFHYSLLEEIRADISASLEVIDKAPFGELISFDENPLGSLFFKVQVDYWRKLSGDRKEPYRTLPGDIIIISDAKPETASDLLRFGWNWTFAFVTRVNNGENDDSNASTSFTVKVARDIAISERKQKSLYIVYLVNVLPFKRVWSALRMRKNLNLIEKVLCSENEKQDEDKCDVCSASINDGLAGEVNDLLSKLNDSQAEAILTSIDSLKCRHKPSVELIWGPPGTGKTKTMSVMLFILSKMKYRILTCAPTNVAITQVASRLVKLISESFNSPSAEVDICPLGDILLLGNKDRLKVGQDIEEIFLDYRVDRLVECLVPVTGWKHCISSTSGFLEDCISQYNIYVDNELIKLKELSDQEEARKEKEKISSLIDFVKSRFKSTASSLRRCLLTFCTHLPLYFIREENFEKMLRLMSLLDCLEGMLFQDYLGSKDVEELFSCQQPIEVSSDALLDEWSLPCLRSQCLVLLKDVCQSLGELSLPRAMSKESIREFCIQKASLVFCTASSSYKLHPIDIKPFDLLIVDEAAQLKECESVIPFQLPGLRHTVLMGDECQLPAAVRSQVSEEAGFGRSLFERLSSLGHSRHLLNIQYRMHPTISQFPNSSFYNKQICDAPDVKHKAYEKRYLPGRCFGPYSFINVPLGKEEMDDVGHSRRNMIEVALVMKIVHNLYKGWGGSRKKLSVGVISPYAAQVLAIKGKLEQRYDNLEGFEVKVKSVDGFQGGEEDIIIISTVRSNLGGSIGFLSSLQRANVALTRARHCLWILGNEQTLLNSNSVWEALVLDAKERQCFFHAAEDNDLRTTILNLKKEYDQLDDLLNAESVLFKCQRWKVLFSDNFRKSFVKLTSSRLRKSVITLLVKLASGWRPKRKSVDTISESSSQIVKKFKVEGRYVVCSVDIQKESTYTQVLRVWDILPLEEVGKLLERLDNIFSMYTDEFIKLCKEKYLEGNLEVPKIWKLCREISQYKSISSESQLNRESTGVEDGRSCVEHSRVSESLLLMKFYSLSSGVVNHLLSDQHGEALDLPFEVTNEEREIIQFSRSSFILGRSGTGKTTVLTMKLLQKEQQHHNSVEGLNKAGKEVNRFEGEADEDNQCVEEASRETLRQLFVTVSPKLCYAVKQQISQLKSFACGGSFSAENSLHEIDDLDGTTQFRDLPNSFIDIPYMKYPLVITFHKFLLMLDGTIGSSYFDRFHLKWDLFEDRSLRSAALRSFIREKEVNYECFCSSYWPHFSTVLTKNLDHSRVFTEIFSYIKGGLKSGDFHDGKLSKEAYISMSENRVSSISAEKRERIYGIFQDYEKMKMERGEYDIADLVNDLHSRLKYQHLDGDKVDFVYIDEVQDLTMRQIALFQYICRNVEEGFAFSGDTAQTIARGIDFRFEDIRNLFYTEFVMDSNGDEVALRKDKGHLSPVFQLLQNFRTHAGVLKLAQSVVDLLCHYFPHSVDFLKPETSLIYGEAPVLLKPGADENAILTIFGNTGSTGEKMIGFGAEQVILVRDESAKKEISDYIGRQALILTIVECKGLEFQDVLLYNFFGSSPLRNQWRVVYEFMKGKVVVDISFPNFCEERHSLLCSELKQLYVAITRTRQRLWICESVEEFSKPMFDYWRGLCLVETREIDDSLAQAMQTSSTPEEWKSRGVKLFWEKNYEMAIMCFEKAGERNWEKMAKAAGFRASAERIRDSNSKESCTYLRQAAEIFDSIGRFEAAAECFYDLREYERAGQIYLEKCGKPELIKAAECFALAGCYEQAARVYAKGSHFSECLSVCTKGKCFDLGLQYVEYWKHDAAQCSTVGERETEIDKMEEEFLSNCALHYFEINDRVSMMRFVKAFPKIDMKRNLLKSLGCLDELLLLEEELGNFTEAAEIARLEGNILREADITTKNGDFDKASSLVLLYVLSKSLWISGGKGWPLKSFSEKKELLEKAMSIAMHGSKSETTGTVVKVLSNESSDWSSLKHVYVASQKCNSPIGEILSCRKILDVHCETNVAKYIWDDHLSANVMSSEELLLCSQVSVRTLLHFWNLWKKIIFDLIESLQGLEIENFGKYNSLCNFCVNYFGARQQLNDLNVTYALLHPAAEWVKKIHQSFIRRSKKIVLVDARDFIYAARQHWHTELLIVGLKVLDTLESIYKSAATSESHFRQSMCLLNIYDIAKFASEAKELDSKSFQWRLRNFLTLSTEYIDKAFPLDPRQSLMENMISLRRTELSRDLLQEFIHQDIINTRDVLSYGQIGRVMNIWLGSGKLSEDLYKKIVGRDLPESWRSFMETLRCIRVTKMEESQSGNACEGKISESRSAIDTVPSEVTEVKLVEKFYEALQDTYSVNWIRLSDYISPSCFLYLVERFLILVSQSKGFFFTTKSSLVEWLISEQSEVLHTSKVAINQLSLEKFYHFVLIMVQQFLSDKGSTALWITRSRINFDAYYKILVMRLVVVLCLLCVNSGKYYDVLSVVLRNNDVRNQLPKYFYGILFPCLKRKYFHISEIGEAFKIAGDPLLCVNLCENTSRELPNVIHVQLGTNCNIEDIFDLLFPARNESQAPNSTVSEVMTNPDATSSSDCSDQPKILTVSCSEVSPPSKQNLQQVNWDLFKEVSDFLKLIGSGNDGTTSTVAQKIKEEINMHIKFLTAAITLPELKKPDAGEDMAEEVQSMLQELQQLHSFLDTSNLEVAKGEQLLKSLLSKKSKIEALLSQCIVSTTLKDSCEEQGGNTVCVEDEKIESPSIAAYCESSSNKATEKKQTKGKAKAKSKKSRKGKGKK</sequence>
<evidence type="ECO:0000256" key="6">
    <source>
        <dbReference type="SAM" id="MobiDB-lite"/>
    </source>
</evidence>
<dbReference type="Pfam" id="PF20073">
    <property type="entry name" value="DUF6469"/>
    <property type="match status" value="1"/>
</dbReference>
<evidence type="ECO:0000256" key="3">
    <source>
        <dbReference type="ARBA" id="ARBA00022806"/>
    </source>
</evidence>
<dbReference type="InterPro" id="IPR014016">
    <property type="entry name" value="UvrD-like_ATP-bd"/>
</dbReference>
<dbReference type="InterPro" id="IPR041677">
    <property type="entry name" value="DNA2/NAM7_AAA_11"/>
</dbReference>
<feature type="region of interest" description="Disordered" evidence="6">
    <location>
        <begin position="2586"/>
        <end position="2605"/>
    </location>
</feature>